<comment type="caution">
    <text evidence="3">The sequence shown here is derived from an EMBL/GenBank/DDBJ whole genome shotgun (WGS) entry which is preliminary data.</text>
</comment>
<reference evidence="3" key="1">
    <citation type="submission" date="2019-08" db="EMBL/GenBank/DDBJ databases">
        <authorList>
            <person name="Kucharzyk K."/>
            <person name="Murdoch R.W."/>
            <person name="Higgins S."/>
            <person name="Loffler F."/>
        </authorList>
    </citation>
    <scope>NUCLEOTIDE SEQUENCE</scope>
</reference>
<sequence length="191" mass="22147">MNPIQSFYNSTEFDPIRGHAPQDPKEIARKYERLLRPRDSAFCVLDWACGNALIMLKQLKDPLIDYTGIDFSYKQIEYATRKHPSYRFIFADFLYFPFKPESADLILLRNGLQQIAESDRTLIFRKAHQVLKAGGSLMISQTSVVIAKEPFLPPHPTLESCLVLADEKLWSIQDSFSQEKTNQWFVQISRK</sequence>
<dbReference type="Pfam" id="PF13649">
    <property type="entry name" value="Methyltransf_25"/>
    <property type="match status" value="1"/>
</dbReference>
<dbReference type="Gene3D" id="3.40.50.150">
    <property type="entry name" value="Vaccinia Virus protein VP39"/>
    <property type="match status" value="1"/>
</dbReference>
<protein>
    <recommendedName>
        <fullName evidence="2">Methyltransferase domain-containing protein</fullName>
    </recommendedName>
</protein>
<dbReference type="InterPro" id="IPR029063">
    <property type="entry name" value="SAM-dependent_MTases_sf"/>
</dbReference>
<evidence type="ECO:0000259" key="2">
    <source>
        <dbReference type="Pfam" id="PF13649"/>
    </source>
</evidence>
<feature type="compositionally biased region" description="Polar residues" evidence="1">
    <location>
        <begin position="1"/>
        <end position="12"/>
    </location>
</feature>
<dbReference type="InterPro" id="IPR041698">
    <property type="entry name" value="Methyltransf_25"/>
</dbReference>
<accession>A0A644XNP6</accession>
<dbReference type="AlphaFoldDB" id="A0A644XNP6"/>
<dbReference type="SUPFAM" id="SSF53335">
    <property type="entry name" value="S-adenosyl-L-methionine-dependent methyltransferases"/>
    <property type="match status" value="1"/>
</dbReference>
<proteinExistence type="predicted"/>
<gene>
    <name evidence="3" type="ORF">SDC9_64004</name>
</gene>
<organism evidence="3">
    <name type="scientific">bioreactor metagenome</name>
    <dbReference type="NCBI Taxonomy" id="1076179"/>
    <lineage>
        <taxon>unclassified sequences</taxon>
        <taxon>metagenomes</taxon>
        <taxon>ecological metagenomes</taxon>
    </lineage>
</organism>
<dbReference type="EMBL" id="VSSQ01002828">
    <property type="protein sequence ID" value="MPM17607.1"/>
    <property type="molecule type" value="Genomic_DNA"/>
</dbReference>
<feature type="domain" description="Methyltransferase" evidence="2">
    <location>
        <begin position="44"/>
        <end position="135"/>
    </location>
</feature>
<feature type="region of interest" description="Disordered" evidence="1">
    <location>
        <begin position="1"/>
        <end position="21"/>
    </location>
</feature>
<evidence type="ECO:0000256" key="1">
    <source>
        <dbReference type="SAM" id="MobiDB-lite"/>
    </source>
</evidence>
<name>A0A644XNP6_9ZZZZ</name>
<evidence type="ECO:0000313" key="3">
    <source>
        <dbReference type="EMBL" id="MPM17607.1"/>
    </source>
</evidence>
<dbReference type="CDD" id="cd02440">
    <property type="entry name" value="AdoMet_MTases"/>
    <property type="match status" value="1"/>
</dbReference>